<dbReference type="Proteomes" id="UP000001121">
    <property type="component" value="Chromosome"/>
</dbReference>
<evidence type="ECO:0000313" key="2">
    <source>
        <dbReference type="EMBL" id="EAT99281.1"/>
    </source>
</evidence>
<protein>
    <submittedName>
        <fullName evidence="2">Glycosyltransferase, family 1</fullName>
    </submittedName>
</protein>
<organism evidence="2 3">
    <name type="scientific">Campylobacter concisus (strain 13826)</name>
    <dbReference type="NCBI Taxonomy" id="360104"/>
    <lineage>
        <taxon>Bacteria</taxon>
        <taxon>Pseudomonadati</taxon>
        <taxon>Campylobacterota</taxon>
        <taxon>Epsilonproteobacteria</taxon>
        <taxon>Campylobacterales</taxon>
        <taxon>Campylobacteraceae</taxon>
        <taxon>Campylobacter</taxon>
    </lineage>
</organism>
<keyword evidence="1" id="KW-1133">Transmembrane helix</keyword>
<dbReference type="OrthoDB" id="5430176at2"/>
<evidence type="ECO:0000313" key="3">
    <source>
        <dbReference type="Proteomes" id="UP000001121"/>
    </source>
</evidence>
<dbReference type="SUPFAM" id="SSF53756">
    <property type="entry name" value="UDP-Glycosyltransferase/glycogen phosphorylase"/>
    <property type="match status" value="1"/>
</dbReference>
<dbReference type="Gene3D" id="3.40.50.2000">
    <property type="entry name" value="Glycogen Phosphorylase B"/>
    <property type="match status" value="1"/>
</dbReference>
<dbReference type="AlphaFoldDB" id="A7ZF08"/>
<accession>A7ZF08</accession>
<dbReference type="STRING" id="360104.CCC13826_0529"/>
<dbReference type="eggNOG" id="COG0438">
    <property type="taxonomic scope" value="Bacteria"/>
</dbReference>
<gene>
    <name evidence="2" type="ORF">CCC13826_0529</name>
</gene>
<feature type="transmembrane region" description="Helical" evidence="1">
    <location>
        <begin position="7"/>
        <end position="29"/>
    </location>
</feature>
<name>A7ZF08_CAMC1</name>
<sequence>MRVIKEFLKIFLNATLLLTLLIFSVFLRYKTRRKIIFSSTPILNNKYWSRSLKSAGFESETIMKCFYEKINKIDDYDKYFDDLIPTVIKNQYVRDALAPFFVWLYIIKNAKILVIPFHGIAFEKYFWKFEYLLIVFNNIKTIVIPYGSDAYMYSRITDKSFHNCLLINYPNSAKYEKYIESKVFFWSQKADCVVCGFMGCDGMPRWDILVCSYLQIDTTNISFGYNKNISNGKNGVVKIVHSPNHRGVKGTEYLLKVVEELKSEGFNLDLILMEKIQNDTVLEVMKSADILAEQFIGIGYGLSAIEGMASGLPVLSNLDNEAYTTVFRRYSFLNECPILSTTPETLKENLRILIENPELRDELGRLGRMYVEKYHSYKAAQYMFTNIFKKLEGEDIDLINLYHPLKSDYVKNNYIKTPLIKNKLAMLK</sequence>
<dbReference type="EMBL" id="CP000792">
    <property type="protein sequence ID" value="EAT99281.1"/>
    <property type="molecule type" value="Genomic_DNA"/>
</dbReference>
<dbReference type="HOGENOM" id="CLU_640456_0_0_7"/>
<reference evidence="3" key="1">
    <citation type="submission" date="2007-10" db="EMBL/GenBank/DDBJ databases">
        <title>Genome sequence of Campylobacter concisus 13826 isolated from human feces.</title>
        <authorList>
            <person name="Fouts D.E."/>
            <person name="Mongodin E.F."/>
            <person name="Puiu D."/>
            <person name="Sebastian Y."/>
            <person name="Miller W.G."/>
            <person name="Mandrell R.E."/>
            <person name="On S."/>
            <person name="Nelson K.E."/>
        </authorList>
    </citation>
    <scope>NUCLEOTIDE SEQUENCE [LARGE SCALE GENOMIC DNA]</scope>
    <source>
        <strain evidence="3">13826</strain>
    </source>
</reference>
<dbReference type="RefSeq" id="WP_012140252.1">
    <property type="nucleotide sequence ID" value="NC_009802.2"/>
</dbReference>
<evidence type="ECO:0000256" key="1">
    <source>
        <dbReference type="SAM" id="Phobius"/>
    </source>
</evidence>
<dbReference type="KEGG" id="cco:CCC13826_0529"/>
<keyword evidence="1" id="KW-0812">Transmembrane</keyword>
<proteinExistence type="predicted"/>
<keyword evidence="1" id="KW-0472">Membrane</keyword>